<proteinExistence type="predicted"/>
<keyword evidence="4" id="KW-1185">Reference proteome</keyword>
<organism evidence="3 4">
    <name type="scientific">Granulicella rosea</name>
    <dbReference type="NCBI Taxonomy" id="474952"/>
    <lineage>
        <taxon>Bacteria</taxon>
        <taxon>Pseudomonadati</taxon>
        <taxon>Acidobacteriota</taxon>
        <taxon>Terriglobia</taxon>
        <taxon>Terriglobales</taxon>
        <taxon>Acidobacteriaceae</taxon>
        <taxon>Granulicella</taxon>
    </lineage>
</organism>
<reference evidence="3 4" key="1">
    <citation type="submission" date="2017-06" db="EMBL/GenBank/DDBJ databases">
        <authorList>
            <person name="Kim H.J."/>
            <person name="Triplett B.A."/>
        </authorList>
    </citation>
    <scope>NUCLEOTIDE SEQUENCE [LARGE SCALE GENOMIC DNA]</scope>
    <source>
        <strain evidence="3 4">DSM 18704</strain>
    </source>
</reference>
<accession>A0A239JDQ4</accession>
<dbReference type="OrthoDB" id="9783944at2"/>
<dbReference type="PANTHER" id="PTHR31157:SF1">
    <property type="entry name" value="SCP DOMAIN-CONTAINING PROTEIN"/>
    <property type="match status" value="1"/>
</dbReference>
<name>A0A239JDQ4_9BACT</name>
<dbReference type="Gene3D" id="3.40.33.10">
    <property type="entry name" value="CAP"/>
    <property type="match status" value="1"/>
</dbReference>
<evidence type="ECO:0000313" key="4">
    <source>
        <dbReference type="Proteomes" id="UP000198356"/>
    </source>
</evidence>
<dbReference type="Pfam" id="PF00188">
    <property type="entry name" value="CAP"/>
    <property type="match status" value="1"/>
</dbReference>
<dbReference type="Proteomes" id="UP000198356">
    <property type="component" value="Unassembled WGS sequence"/>
</dbReference>
<dbReference type="AlphaFoldDB" id="A0A239JDQ4"/>
<keyword evidence="1" id="KW-0732">Signal</keyword>
<feature type="domain" description="SCP" evidence="2">
    <location>
        <begin position="36"/>
        <end position="145"/>
    </location>
</feature>
<evidence type="ECO:0000256" key="1">
    <source>
        <dbReference type="SAM" id="SignalP"/>
    </source>
</evidence>
<dbReference type="SUPFAM" id="SSF55797">
    <property type="entry name" value="PR-1-like"/>
    <property type="match status" value="1"/>
</dbReference>
<dbReference type="PANTHER" id="PTHR31157">
    <property type="entry name" value="SCP DOMAIN-CONTAINING PROTEIN"/>
    <property type="match status" value="1"/>
</dbReference>
<dbReference type="InterPro" id="IPR014044">
    <property type="entry name" value="CAP_dom"/>
</dbReference>
<evidence type="ECO:0000259" key="2">
    <source>
        <dbReference type="Pfam" id="PF00188"/>
    </source>
</evidence>
<protein>
    <submittedName>
        <fullName evidence="3">Cysteine-rich secretory protein family protein</fullName>
    </submittedName>
</protein>
<feature type="chain" id="PRO_5012760287" evidence="1">
    <location>
        <begin position="27"/>
        <end position="253"/>
    </location>
</feature>
<gene>
    <name evidence="3" type="ORF">SAMN05421770_103516</name>
</gene>
<dbReference type="CDD" id="cd05379">
    <property type="entry name" value="CAP_bacterial"/>
    <property type="match status" value="1"/>
</dbReference>
<dbReference type="InterPro" id="IPR035940">
    <property type="entry name" value="CAP_sf"/>
</dbReference>
<sequence>MMMGPRYLSRLLCLSTLAAAAAVAGAQTVSEQYLLAAANQDRALHGLGPVRWDARLTQAAVVHAREMARRGGISHQFSGEPDLADRASTAGARFSLVTENVAEAPNSAQIHDMWMHSAGHRANLLDPKVDSVGISVIQRDGQLYAVEDFARSVSEMSFAAQEAVVSRLVAKSGLSVSEEAEDARRTCALPTGFAGARKPWFVMRYSSADLTQLPAELTSRLGSGKYHAAAVGACSAEKPGTFAGYNIAVLLYP</sequence>
<evidence type="ECO:0000313" key="3">
    <source>
        <dbReference type="EMBL" id="SNT02814.1"/>
    </source>
</evidence>
<feature type="signal peptide" evidence="1">
    <location>
        <begin position="1"/>
        <end position="26"/>
    </location>
</feature>
<dbReference type="EMBL" id="FZOU01000003">
    <property type="protein sequence ID" value="SNT02814.1"/>
    <property type="molecule type" value="Genomic_DNA"/>
</dbReference>